<keyword evidence="5 9" id="KW-0479">Metal-binding</keyword>
<comment type="similarity">
    <text evidence="3 10">Belongs to the cytochrome P450 family.</text>
</comment>
<evidence type="ECO:0000256" key="3">
    <source>
        <dbReference type="ARBA" id="ARBA00010617"/>
    </source>
</evidence>
<keyword evidence="7 9" id="KW-0408">Iron</keyword>
<organism evidence="12 13">
    <name type="scientific">Collybia nuda</name>
    <dbReference type="NCBI Taxonomy" id="64659"/>
    <lineage>
        <taxon>Eukaryota</taxon>
        <taxon>Fungi</taxon>
        <taxon>Dikarya</taxon>
        <taxon>Basidiomycota</taxon>
        <taxon>Agaricomycotina</taxon>
        <taxon>Agaricomycetes</taxon>
        <taxon>Agaricomycetidae</taxon>
        <taxon>Agaricales</taxon>
        <taxon>Tricholomatineae</taxon>
        <taxon>Clitocybaceae</taxon>
        <taxon>Collybia</taxon>
    </lineage>
</organism>
<keyword evidence="4 9" id="KW-0349">Heme</keyword>
<feature type="transmembrane region" description="Helical" evidence="11">
    <location>
        <begin position="6"/>
        <end position="26"/>
    </location>
</feature>
<evidence type="ECO:0000256" key="7">
    <source>
        <dbReference type="ARBA" id="ARBA00023004"/>
    </source>
</evidence>
<evidence type="ECO:0000256" key="6">
    <source>
        <dbReference type="ARBA" id="ARBA00023002"/>
    </source>
</evidence>
<dbReference type="GO" id="GO:0004497">
    <property type="term" value="F:monooxygenase activity"/>
    <property type="evidence" value="ECO:0007669"/>
    <property type="project" value="UniProtKB-KW"/>
</dbReference>
<evidence type="ECO:0000256" key="8">
    <source>
        <dbReference type="ARBA" id="ARBA00023033"/>
    </source>
</evidence>
<protein>
    <submittedName>
        <fullName evidence="12">Cytochrome P450</fullName>
    </submittedName>
</protein>
<dbReference type="InterPro" id="IPR001128">
    <property type="entry name" value="Cyt_P450"/>
</dbReference>
<name>A0A9P5Y3A1_9AGAR</name>
<keyword evidence="13" id="KW-1185">Reference proteome</keyword>
<reference evidence="12" key="1">
    <citation type="submission" date="2020-11" db="EMBL/GenBank/DDBJ databases">
        <authorList>
            <consortium name="DOE Joint Genome Institute"/>
            <person name="Ahrendt S."/>
            <person name="Riley R."/>
            <person name="Andreopoulos W."/>
            <person name="Labutti K."/>
            <person name="Pangilinan J."/>
            <person name="Ruiz-Duenas F.J."/>
            <person name="Barrasa J.M."/>
            <person name="Sanchez-Garcia M."/>
            <person name="Camarero S."/>
            <person name="Miyauchi S."/>
            <person name="Serrano A."/>
            <person name="Linde D."/>
            <person name="Babiker R."/>
            <person name="Drula E."/>
            <person name="Ayuso-Fernandez I."/>
            <person name="Pacheco R."/>
            <person name="Padilla G."/>
            <person name="Ferreira P."/>
            <person name="Barriuso J."/>
            <person name="Kellner H."/>
            <person name="Castanera R."/>
            <person name="Alfaro M."/>
            <person name="Ramirez L."/>
            <person name="Pisabarro A.G."/>
            <person name="Kuo A."/>
            <person name="Tritt A."/>
            <person name="Lipzen A."/>
            <person name="He G."/>
            <person name="Yan M."/>
            <person name="Ng V."/>
            <person name="Cullen D."/>
            <person name="Martin F."/>
            <person name="Rosso M.-N."/>
            <person name="Henrissat B."/>
            <person name="Hibbett D."/>
            <person name="Martinez A.T."/>
            <person name="Grigoriev I.V."/>
        </authorList>
    </citation>
    <scope>NUCLEOTIDE SEQUENCE</scope>
    <source>
        <strain evidence="12">CBS 247.69</strain>
    </source>
</reference>
<dbReference type="PROSITE" id="PS00086">
    <property type="entry name" value="CYTOCHROME_P450"/>
    <property type="match status" value="1"/>
</dbReference>
<dbReference type="CDD" id="cd11065">
    <property type="entry name" value="CYP64-like"/>
    <property type="match status" value="1"/>
</dbReference>
<keyword evidence="11" id="KW-1133">Transmembrane helix</keyword>
<evidence type="ECO:0000313" key="12">
    <source>
        <dbReference type="EMBL" id="KAF9462513.1"/>
    </source>
</evidence>
<keyword evidence="11" id="KW-0812">Transmembrane</keyword>
<keyword evidence="11" id="KW-0472">Membrane</keyword>
<evidence type="ECO:0000256" key="2">
    <source>
        <dbReference type="ARBA" id="ARBA00005179"/>
    </source>
</evidence>
<sequence length="525" mass="59071">MVLLTPLNGLLVIVSCSIIIVSYRQWHRLRANIHKLPYPPGPRRYPLIGNLFDLARGNETAIYSRLANEYGDLVFLSVFGKNVLFVNSFHTANDLFEKRSANYSDRPYSPMLHELMGWEWGFGHMPYGERWKTHRRMFYRQFSQSTAHIHWATQRKEAHELIRRILHSPQDLIEHLRHNAASLIMNLAYGINIAPKNDRYITIAQIAMGGMAEAANPGAFLVDFLPFLKHVPEWVPGAGFQRKARKWKEALYEMRDAPFETVKLAIKQGTAPPCFVSNLANDLQLDLNQKEKKNKDVEIIKACAAMTYAAGTESTLSVLSSFVLAIVLYPEVQMKAQKELDSVVGQGRLPDFGDRKSLPYISAVVKEILRWSPVAPLGLPHMVTHDDEYNGYFIPAGTTVVGNTWAILHDPELYPEPNIFNPDRFLNKGDGQELSPLDPLSVAFGYGRRICPGRFTAEAQLWISIACMLAVFNITSGVDEKGNPLKANAAFTSGLICHPLPFSFSITPRSADAENLVEQTSDVDF</sequence>
<evidence type="ECO:0000313" key="13">
    <source>
        <dbReference type="Proteomes" id="UP000807353"/>
    </source>
</evidence>
<comment type="caution">
    <text evidence="12">The sequence shown here is derived from an EMBL/GenBank/DDBJ whole genome shotgun (WGS) entry which is preliminary data.</text>
</comment>
<dbReference type="Gene3D" id="1.10.630.10">
    <property type="entry name" value="Cytochrome P450"/>
    <property type="match status" value="1"/>
</dbReference>
<evidence type="ECO:0000256" key="1">
    <source>
        <dbReference type="ARBA" id="ARBA00001971"/>
    </source>
</evidence>
<dbReference type="SUPFAM" id="SSF48264">
    <property type="entry name" value="Cytochrome P450"/>
    <property type="match status" value="1"/>
</dbReference>
<comment type="pathway">
    <text evidence="2">Secondary metabolite biosynthesis.</text>
</comment>
<evidence type="ECO:0000256" key="9">
    <source>
        <dbReference type="PIRSR" id="PIRSR602401-1"/>
    </source>
</evidence>
<dbReference type="GO" id="GO:0005506">
    <property type="term" value="F:iron ion binding"/>
    <property type="evidence" value="ECO:0007669"/>
    <property type="project" value="InterPro"/>
</dbReference>
<gene>
    <name evidence="12" type="ORF">BDZ94DRAFT_1309595</name>
</gene>
<dbReference type="InterPro" id="IPR017972">
    <property type="entry name" value="Cyt_P450_CS"/>
</dbReference>
<dbReference type="GO" id="GO:0020037">
    <property type="term" value="F:heme binding"/>
    <property type="evidence" value="ECO:0007669"/>
    <property type="project" value="InterPro"/>
</dbReference>
<evidence type="ECO:0000256" key="5">
    <source>
        <dbReference type="ARBA" id="ARBA00022723"/>
    </source>
</evidence>
<dbReference type="OrthoDB" id="2789670at2759"/>
<dbReference type="EMBL" id="MU150271">
    <property type="protein sequence ID" value="KAF9462513.1"/>
    <property type="molecule type" value="Genomic_DNA"/>
</dbReference>
<evidence type="ECO:0000256" key="11">
    <source>
        <dbReference type="SAM" id="Phobius"/>
    </source>
</evidence>
<dbReference type="PANTHER" id="PTHR46300:SF7">
    <property type="entry name" value="P450, PUTATIVE (EUROFUNG)-RELATED"/>
    <property type="match status" value="1"/>
</dbReference>
<keyword evidence="6 10" id="KW-0560">Oxidoreductase</keyword>
<evidence type="ECO:0000256" key="4">
    <source>
        <dbReference type="ARBA" id="ARBA00022617"/>
    </source>
</evidence>
<keyword evidence="8 10" id="KW-0503">Monooxygenase</keyword>
<dbReference type="Proteomes" id="UP000807353">
    <property type="component" value="Unassembled WGS sequence"/>
</dbReference>
<evidence type="ECO:0000256" key="10">
    <source>
        <dbReference type="RuleBase" id="RU000461"/>
    </source>
</evidence>
<accession>A0A9P5Y3A1</accession>
<dbReference type="InterPro" id="IPR036396">
    <property type="entry name" value="Cyt_P450_sf"/>
</dbReference>
<dbReference type="GO" id="GO:0016705">
    <property type="term" value="F:oxidoreductase activity, acting on paired donors, with incorporation or reduction of molecular oxygen"/>
    <property type="evidence" value="ECO:0007669"/>
    <property type="project" value="InterPro"/>
</dbReference>
<dbReference type="Pfam" id="PF00067">
    <property type="entry name" value="p450"/>
    <property type="match status" value="1"/>
</dbReference>
<dbReference type="AlphaFoldDB" id="A0A9P5Y3A1"/>
<feature type="binding site" description="axial binding residue" evidence="9">
    <location>
        <position position="451"/>
    </location>
    <ligand>
        <name>heme</name>
        <dbReference type="ChEBI" id="CHEBI:30413"/>
    </ligand>
    <ligandPart>
        <name>Fe</name>
        <dbReference type="ChEBI" id="CHEBI:18248"/>
    </ligandPart>
</feature>
<dbReference type="InterPro" id="IPR002401">
    <property type="entry name" value="Cyt_P450_E_grp-I"/>
</dbReference>
<dbReference type="PRINTS" id="PR00463">
    <property type="entry name" value="EP450I"/>
</dbReference>
<dbReference type="InterPro" id="IPR050364">
    <property type="entry name" value="Cytochrome_P450_fung"/>
</dbReference>
<dbReference type="PRINTS" id="PR00385">
    <property type="entry name" value="P450"/>
</dbReference>
<comment type="cofactor">
    <cofactor evidence="1 9">
        <name>heme</name>
        <dbReference type="ChEBI" id="CHEBI:30413"/>
    </cofactor>
</comment>
<proteinExistence type="inferred from homology"/>
<dbReference type="PANTHER" id="PTHR46300">
    <property type="entry name" value="P450, PUTATIVE (EUROFUNG)-RELATED-RELATED"/>
    <property type="match status" value="1"/>
</dbReference>